<dbReference type="InterPro" id="IPR025857">
    <property type="entry name" value="MacB_PCD"/>
</dbReference>
<dbReference type="Proteomes" id="UP000184203">
    <property type="component" value="Unassembled WGS sequence"/>
</dbReference>
<evidence type="ECO:0000313" key="10">
    <source>
        <dbReference type="EMBL" id="EFW90108.1"/>
    </source>
</evidence>
<reference evidence="10 12" key="1">
    <citation type="journal article" date="2014" name="ISME J.">
        <title>Trehalose/2-sulfotrehalose biosynthesis and glycine-betaine uptake are widely spread mechanisms for osmoadaptation in the Halobacteriales.</title>
        <authorList>
            <person name="Youssef N.H."/>
            <person name="Savage-Ashlock K.N."/>
            <person name="McCully A.L."/>
            <person name="Luedtke B."/>
            <person name="Shaw E.I."/>
            <person name="Hoff W.D."/>
            <person name="Elshahed M.S."/>
        </authorList>
    </citation>
    <scope>NUCLEOTIDE SEQUENCE [LARGE SCALE GENOMIC DNA]</scope>
    <source>
        <strain evidence="10 12">DX253</strain>
    </source>
</reference>
<comment type="subcellular location">
    <subcellularLocation>
        <location evidence="1">Cell membrane</location>
        <topology evidence="1">Multi-pass membrane protein</topology>
    </subcellularLocation>
</comment>
<dbReference type="GO" id="GO:0022857">
    <property type="term" value="F:transmembrane transporter activity"/>
    <property type="evidence" value="ECO:0007669"/>
    <property type="project" value="TreeGrafter"/>
</dbReference>
<evidence type="ECO:0000256" key="3">
    <source>
        <dbReference type="ARBA" id="ARBA00022692"/>
    </source>
</evidence>
<dbReference type="EMBL" id="FRAN01000004">
    <property type="protein sequence ID" value="SHL05686.1"/>
    <property type="molecule type" value="Genomic_DNA"/>
</dbReference>
<dbReference type="EMBL" id="AEMG01000029">
    <property type="protein sequence ID" value="EFW90108.1"/>
    <property type="molecule type" value="Genomic_DNA"/>
</dbReference>
<dbReference type="Proteomes" id="UP000003751">
    <property type="component" value="Unassembled WGS sequence"/>
</dbReference>
<dbReference type="InterPro" id="IPR013783">
    <property type="entry name" value="Ig-like_fold"/>
</dbReference>
<evidence type="ECO:0000256" key="2">
    <source>
        <dbReference type="ARBA" id="ARBA00022475"/>
    </source>
</evidence>
<dbReference type="eggNOG" id="arCOG02312">
    <property type="taxonomic scope" value="Archaea"/>
</dbReference>
<keyword evidence="5 7" id="KW-0472">Membrane</keyword>
<evidence type="ECO:0000259" key="9">
    <source>
        <dbReference type="Pfam" id="PF12704"/>
    </source>
</evidence>
<evidence type="ECO:0000313" key="13">
    <source>
        <dbReference type="Proteomes" id="UP000184203"/>
    </source>
</evidence>
<dbReference type="STRING" id="797209.GCA_000376445_03236"/>
<keyword evidence="3 7" id="KW-0812">Transmembrane</keyword>
<dbReference type="AlphaFoldDB" id="E7QZI7"/>
<dbReference type="PANTHER" id="PTHR30572:SF4">
    <property type="entry name" value="ABC TRANSPORTER PERMEASE YTRF"/>
    <property type="match status" value="1"/>
</dbReference>
<name>E7QZI7_HALPU</name>
<evidence type="ECO:0000313" key="11">
    <source>
        <dbReference type="EMBL" id="SHL05686.1"/>
    </source>
</evidence>
<feature type="transmembrane region" description="Helical" evidence="7">
    <location>
        <begin position="309"/>
        <end position="333"/>
    </location>
</feature>
<protein>
    <submittedName>
        <fullName evidence="11">MacB-like core domain-containing protein</fullName>
    </submittedName>
</protein>
<evidence type="ECO:0000256" key="1">
    <source>
        <dbReference type="ARBA" id="ARBA00004651"/>
    </source>
</evidence>
<dbReference type="PANTHER" id="PTHR30572">
    <property type="entry name" value="MEMBRANE COMPONENT OF TRANSPORTER-RELATED"/>
    <property type="match status" value="1"/>
</dbReference>
<dbReference type="InterPro" id="IPR050250">
    <property type="entry name" value="Macrolide_Exporter_MacB"/>
</dbReference>
<dbReference type="GO" id="GO:0005886">
    <property type="term" value="C:plasma membrane"/>
    <property type="evidence" value="ECO:0007669"/>
    <property type="project" value="UniProtKB-SubCell"/>
</dbReference>
<keyword evidence="2" id="KW-1003">Cell membrane</keyword>
<accession>E7QZI7</accession>
<gene>
    <name evidence="11" type="ORF">SAMN05444342_2871</name>
    <name evidence="10" type="ORF">ZOD2009_20982</name>
</gene>
<organism evidence="10 12">
    <name type="scientific">Haladaptatus paucihalophilus DX253</name>
    <dbReference type="NCBI Taxonomy" id="797209"/>
    <lineage>
        <taxon>Archaea</taxon>
        <taxon>Methanobacteriati</taxon>
        <taxon>Methanobacteriota</taxon>
        <taxon>Stenosarchaea group</taxon>
        <taxon>Halobacteria</taxon>
        <taxon>Halobacteriales</taxon>
        <taxon>Haladaptataceae</taxon>
        <taxon>Haladaptatus</taxon>
    </lineage>
</organism>
<keyword evidence="13" id="KW-1185">Reference proteome</keyword>
<evidence type="ECO:0000256" key="4">
    <source>
        <dbReference type="ARBA" id="ARBA00022989"/>
    </source>
</evidence>
<feature type="domain" description="ABC3 transporter permease C-terminal" evidence="8">
    <location>
        <begin position="878"/>
        <end position="990"/>
    </location>
</feature>
<evidence type="ECO:0000313" key="12">
    <source>
        <dbReference type="Proteomes" id="UP000003751"/>
    </source>
</evidence>
<dbReference type="Gene3D" id="2.60.40.10">
    <property type="entry name" value="Immunoglobulins"/>
    <property type="match status" value="1"/>
</dbReference>
<evidence type="ECO:0000259" key="8">
    <source>
        <dbReference type="Pfam" id="PF02687"/>
    </source>
</evidence>
<reference evidence="13" key="2">
    <citation type="submission" date="2016-11" db="EMBL/GenBank/DDBJ databases">
        <authorList>
            <person name="Varghese N."/>
            <person name="Submissions S."/>
        </authorList>
    </citation>
    <scope>NUCLEOTIDE SEQUENCE [LARGE SCALE GENOMIC DNA]</scope>
    <source>
        <strain evidence="13">DX253</strain>
    </source>
</reference>
<dbReference type="InterPro" id="IPR003838">
    <property type="entry name" value="ABC3_permease_C"/>
</dbReference>
<keyword evidence="4 7" id="KW-1133">Transmembrane helix</keyword>
<proteinExistence type="inferred from homology"/>
<dbReference type="PATRIC" id="fig|797209.4.peg.4114"/>
<reference evidence="11" key="3">
    <citation type="submission" date="2016-11" db="EMBL/GenBank/DDBJ databases">
        <authorList>
            <person name="Jaros S."/>
            <person name="Januszkiewicz K."/>
            <person name="Wedrychowicz H."/>
        </authorList>
    </citation>
    <scope>NUCLEOTIDE SEQUENCE [LARGE SCALE GENOMIC DNA]</scope>
    <source>
        <strain evidence="11">DX253</strain>
    </source>
</reference>
<feature type="transmembrane region" description="Helical" evidence="7">
    <location>
        <begin position="968"/>
        <end position="994"/>
    </location>
</feature>
<feature type="transmembrane region" description="Helical" evidence="7">
    <location>
        <begin position="266"/>
        <end position="289"/>
    </location>
</feature>
<evidence type="ECO:0000256" key="7">
    <source>
        <dbReference type="SAM" id="Phobius"/>
    </source>
</evidence>
<dbReference type="eggNOG" id="arCOG07560">
    <property type="taxonomic scope" value="Archaea"/>
</dbReference>
<comment type="similarity">
    <text evidence="6">Belongs to the ABC-4 integral membrane protein family.</text>
</comment>
<feature type="transmembrane region" description="Helical" evidence="7">
    <location>
        <begin position="211"/>
        <end position="233"/>
    </location>
</feature>
<feature type="domain" description="ABC3 transporter permease C-terminal" evidence="8">
    <location>
        <begin position="219"/>
        <end position="329"/>
    </location>
</feature>
<dbReference type="Pfam" id="PF02687">
    <property type="entry name" value="FtsX"/>
    <property type="match status" value="2"/>
</dbReference>
<feature type="transmembrane region" description="Helical" evidence="7">
    <location>
        <begin position="1018"/>
        <end position="1039"/>
    </location>
</feature>
<feature type="domain" description="MacB-like periplasmic core" evidence="9">
    <location>
        <begin position="383"/>
        <end position="541"/>
    </location>
</feature>
<feature type="transmembrane region" description="Helical" evidence="7">
    <location>
        <begin position="935"/>
        <end position="956"/>
    </location>
</feature>
<sequence length="1053" mass="111045">MNYTRALLTRWSRRDRLAVLIIAITVAFLVGATLLVSAASTQSAAVAEGASNSMVVHQYPSSEIAQQNATENDLVFPLTTIRYNGANHTVVGVPANAPSELSALSVSWRRATIPAPPDTGIRGAVSTPTHQRVRTNSGTRVSVQVVPYVTDDSIFPHAWYVANPSTVRTYGETGALVVQTTASSGQGQRLSQTGTVTPSLSAYFLRGMGEVLRALTAATIAASVLILVVLYNITKMCVRDRIQSIAVIRSTGGTARRLVGIFSLRSGLLALLGCGLGFAIGVAAIRAVVKIAIHLGVTFSLDPSITPAVLRIVLPMLCCLVGTAILAGASAAWSTVTRPPAQLNHDNRHPSVTRTEQESWMGVCVLPRLLSWRAVIPTATTLTVFALIVLLSGSLAGVLAPLATASTGTVTEPGAPYPMASRIDTQYATALRDQGLNASPEIIAVQVADGKPYLARGANYSDFAAVSNARLVDGHPPRSSREAVIGRDLSRTINITIGDTVLVGGSTSPAFTQVRVVGVYRAPGIQDDQLIVPLETAHTVSTKPGTVQFIRTAGGTPRTERGQSGTSEAEKIVISNVAAPQAVGVDQQLTVTVGVQNIGTSERTRTISMSLGEKTHHKSVTLQSGERTTVRMNASVSHPGNYSLSVGPHSQPITVYRKPPLVLPITPSKAPPGANLGVNVRTSTEKNVSNAKVTIGNITAPTDDRGQAIIPLPTTPGTYELTARKGARTKTTRILISPDVSRHLVADIDITPNEGNVDTKPEAAIQVANPWGRDMNRNVSLVTPLETQSRIGTVPAYGVKNVPATLNETDSSKQYPPGRYIAKVVSNGTVLATDTYDVTGNVRVRSALAQNTDYSSGSGLGQAVEVVFGNFKLLIAGMMVLAGLTTIGSTTATFAQEVHARRRAIGIHRATGATRWQLLKVLLWDVVRVSIPASLIAILCAVGIVSAMSLGGMLTVFGIRLTVMTEPFLILGTIVGAFVLSCLSVSVAVLPFLLTDPTALQAERRTRSLPKKPTSRGLLSRTSSIFVVGMVLASAFGIVQADRTIDKGKDGNE</sequence>
<evidence type="ECO:0000256" key="6">
    <source>
        <dbReference type="ARBA" id="ARBA00038076"/>
    </source>
</evidence>
<evidence type="ECO:0000256" key="5">
    <source>
        <dbReference type="ARBA" id="ARBA00023136"/>
    </source>
</evidence>
<dbReference type="Pfam" id="PF12704">
    <property type="entry name" value="MacB_PCD"/>
    <property type="match status" value="1"/>
</dbReference>